<gene>
    <name evidence="1" type="ORF">C8N46_103201</name>
</gene>
<sequence length="42" mass="4779">MLSQNTISLKNTLYSLNGYCKNLFSLKKMLASILLIHHKNPS</sequence>
<keyword evidence="2" id="KW-1185">Reference proteome</keyword>
<reference evidence="1 2" key="1">
    <citation type="submission" date="2018-04" db="EMBL/GenBank/DDBJ databases">
        <title>Genomic Encyclopedia of Archaeal and Bacterial Type Strains, Phase II (KMG-II): from individual species to whole genera.</title>
        <authorList>
            <person name="Goeker M."/>
        </authorList>
    </citation>
    <scope>NUCLEOTIDE SEQUENCE [LARGE SCALE GENOMIC DNA]</scope>
    <source>
        <strain evidence="1 2">DSM 25731</strain>
    </source>
</reference>
<accession>A0A2T6C1A4</accession>
<proteinExistence type="predicted"/>
<organism evidence="1 2">
    <name type="scientific">Kordia periserrulae</name>
    <dbReference type="NCBI Taxonomy" id="701523"/>
    <lineage>
        <taxon>Bacteria</taxon>
        <taxon>Pseudomonadati</taxon>
        <taxon>Bacteroidota</taxon>
        <taxon>Flavobacteriia</taxon>
        <taxon>Flavobacteriales</taxon>
        <taxon>Flavobacteriaceae</taxon>
        <taxon>Kordia</taxon>
    </lineage>
</organism>
<evidence type="ECO:0000313" key="1">
    <source>
        <dbReference type="EMBL" id="PTX62103.1"/>
    </source>
</evidence>
<protein>
    <submittedName>
        <fullName evidence="1">Uncharacterized protein</fullName>
    </submittedName>
</protein>
<evidence type="ECO:0000313" key="2">
    <source>
        <dbReference type="Proteomes" id="UP000244090"/>
    </source>
</evidence>
<dbReference type="Proteomes" id="UP000244090">
    <property type="component" value="Unassembled WGS sequence"/>
</dbReference>
<comment type="caution">
    <text evidence="1">The sequence shown here is derived from an EMBL/GenBank/DDBJ whole genome shotgun (WGS) entry which is preliminary data.</text>
</comment>
<dbReference type="EMBL" id="QBKT01000003">
    <property type="protein sequence ID" value="PTX62103.1"/>
    <property type="molecule type" value="Genomic_DNA"/>
</dbReference>
<name>A0A2T6C1A4_9FLAO</name>
<dbReference type="AlphaFoldDB" id="A0A2T6C1A4"/>